<gene>
    <name evidence="1" type="ORF">GLIP_2686</name>
</gene>
<accession>K6YFC4</accession>
<dbReference type="EMBL" id="BAEN01000051">
    <property type="protein sequence ID" value="GAC15308.1"/>
    <property type="molecule type" value="Genomic_DNA"/>
</dbReference>
<organism evidence="1 2">
    <name type="scientific">Aliiglaciecola lipolytica E3</name>
    <dbReference type="NCBI Taxonomy" id="1127673"/>
    <lineage>
        <taxon>Bacteria</taxon>
        <taxon>Pseudomonadati</taxon>
        <taxon>Pseudomonadota</taxon>
        <taxon>Gammaproteobacteria</taxon>
        <taxon>Alteromonadales</taxon>
        <taxon>Alteromonadaceae</taxon>
        <taxon>Aliiglaciecola</taxon>
    </lineage>
</organism>
<evidence type="ECO:0008006" key="3">
    <source>
        <dbReference type="Google" id="ProtNLM"/>
    </source>
</evidence>
<dbReference type="Pfam" id="PF07277">
    <property type="entry name" value="SapC"/>
    <property type="match status" value="1"/>
</dbReference>
<name>K6YFC4_9ALTE</name>
<keyword evidence="2" id="KW-1185">Reference proteome</keyword>
<dbReference type="InterPro" id="IPR010836">
    <property type="entry name" value="SapC"/>
</dbReference>
<evidence type="ECO:0000313" key="1">
    <source>
        <dbReference type="EMBL" id="GAC15308.1"/>
    </source>
</evidence>
<comment type="caution">
    <text evidence="1">The sequence shown here is derived from an EMBL/GenBank/DDBJ whole genome shotgun (WGS) entry which is preliminary data.</text>
</comment>
<dbReference type="RefSeq" id="WP_008845113.1">
    <property type="nucleotide sequence ID" value="NZ_BAEN01000051.1"/>
</dbReference>
<dbReference type="Proteomes" id="UP000006334">
    <property type="component" value="Unassembled WGS sequence"/>
</dbReference>
<dbReference type="AlphaFoldDB" id="K6YFC4"/>
<evidence type="ECO:0000313" key="2">
    <source>
        <dbReference type="Proteomes" id="UP000006334"/>
    </source>
</evidence>
<sequence>MANIQALNPHQHSNIRINSDFADALGHNKGAVMVMPSELREVQREYPILFRKHPETGRLFINALLGFTEHENLYLTKNNQWQADYVPMAFRKGPFLIGFKSEDKKKTPIISIDMDDPRVDEKGKECLFVDGKEQSDYLQTVNDILYQMHENNATLIAMINTFNELNLIEPLTLNINLHNGEEVNFSGAYTIAEEKLLALTSSELEKLNSQGFLSAAYYISGSLNNVNKLIKFKQAQAS</sequence>
<proteinExistence type="predicted"/>
<dbReference type="OrthoDB" id="8888710at2"/>
<dbReference type="STRING" id="1127673.GLIP_2686"/>
<protein>
    <recommendedName>
        <fullName evidence="3">SapC family protein</fullName>
    </recommendedName>
</protein>
<reference evidence="1 2" key="1">
    <citation type="journal article" date="2017" name="Antonie Van Leeuwenhoek">
        <title>Rhizobium rhizosphaerae sp. nov., a novel species isolated from rice rhizosphere.</title>
        <authorList>
            <person name="Zhao J.J."/>
            <person name="Zhang J."/>
            <person name="Zhang R.J."/>
            <person name="Zhang C.W."/>
            <person name="Yin H.Q."/>
            <person name="Zhang X.X."/>
        </authorList>
    </citation>
    <scope>NUCLEOTIDE SEQUENCE [LARGE SCALE GENOMIC DNA]</scope>
    <source>
        <strain evidence="1 2">E3</strain>
    </source>
</reference>
<dbReference type="eggNOG" id="ENOG502ZBW3">
    <property type="taxonomic scope" value="Bacteria"/>
</dbReference>